<keyword evidence="1 2" id="KW-0238">DNA-binding</keyword>
<evidence type="ECO:0000256" key="2">
    <source>
        <dbReference type="PROSITE-ProRule" id="PRU00335"/>
    </source>
</evidence>
<dbReference type="PANTHER" id="PTHR30055:SF146">
    <property type="entry name" value="HTH-TYPE TRANSCRIPTIONAL DUAL REGULATOR CECR"/>
    <property type="match status" value="1"/>
</dbReference>
<name>A0ABP6X244_9ACTN</name>
<dbReference type="RefSeq" id="WP_345564586.1">
    <property type="nucleotide sequence ID" value="NZ_BAABDQ010000009.1"/>
</dbReference>
<comment type="caution">
    <text evidence="5">The sequence shown here is derived from an EMBL/GenBank/DDBJ whole genome shotgun (WGS) entry which is preliminary data.</text>
</comment>
<dbReference type="PANTHER" id="PTHR30055">
    <property type="entry name" value="HTH-TYPE TRANSCRIPTIONAL REGULATOR RUTR"/>
    <property type="match status" value="1"/>
</dbReference>
<evidence type="ECO:0000313" key="6">
    <source>
        <dbReference type="Proteomes" id="UP001500630"/>
    </source>
</evidence>
<dbReference type="SUPFAM" id="SSF46689">
    <property type="entry name" value="Homeodomain-like"/>
    <property type="match status" value="1"/>
</dbReference>
<dbReference type="InterPro" id="IPR009057">
    <property type="entry name" value="Homeodomain-like_sf"/>
</dbReference>
<dbReference type="InterPro" id="IPR023772">
    <property type="entry name" value="DNA-bd_HTH_TetR-type_CS"/>
</dbReference>
<dbReference type="Gene3D" id="1.10.357.10">
    <property type="entry name" value="Tetracycline Repressor, domain 2"/>
    <property type="match status" value="1"/>
</dbReference>
<organism evidence="5 6">
    <name type="scientific">Nonomuraea rosea</name>
    <dbReference type="NCBI Taxonomy" id="638574"/>
    <lineage>
        <taxon>Bacteria</taxon>
        <taxon>Bacillati</taxon>
        <taxon>Actinomycetota</taxon>
        <taxon>Actinomycetes</taxon>
        <taxon>Streptosporangiales</taxon>
        <taxon>Streptosporangiaceae</taxon>
        <taxon>Nonomuraea</taxon>
    </lineage>
</organism>
<evidence type="ECO:0000256" key="3">
    <source>
        <dbReference type="SAM" id="MobiDB-lite"/>
    </source>
</evidence>
<dbReference type="Pfam" id="PF00440">
    <property type="entry name" value="TetR_N"/>
    <property type="match status" value="1"/>
</dbReference>
<dbReference type="PRINTS" id="PR00455">
    <property type="entry name" value="HTHTETR"/>
</dbReference>
<dbReference type="PROSITE" id="PS01081">
    <property type="entry name" value="HTH_TETR_1"/>
    <property type="match status" value="1"/>
</dbReference>
<proteinExistence type="predicted"/>
<dbReference type="Proteomes" id="UP001500630">
    <property type="component" value="Unassembled WGS sequence"/>
</dbReference>
<dbReference type="InterPro" id="IPR001647">
    <property type="entry name" value="HTH_TetR"/>
</dbReference>
<evidence type="ECO:0000256" key="1">
    <source>
        <dbReference type="ARBA" id="ARBA00023125"/>
    </source>
</evidence>
<accession>A0ABP6X244</accession>
<protein>
    <recommendedName>
        <fullName evidence="4">HTH tetR-type domain-containing protein</fullName>
    </recommendedName>
</protein>
<dbReference type="InterPro" id="IPR050109">
    <property type="entry name" value="HTH-type_TetR-like_transc_reg"/>
</dbReference>
<evidence type="ECO:0000259" key="4">
    <source>
        <dbReference type="PROSITE" id="PS50977"/>
    </source>
</evidence>
<keyword evidence="6" id="KW-1185">Reference proteome</keyword>
<dbReference type="EMBL" id="BAABDQ010000009">
    <property type="protein sequence ID" value="GAA3560055.1"/>
    <property type="molecule type" value="Genomic_DNA"/>
</dbReference>
<evidence type="ECO:0000313" key="5">
    <source>
        <dbReference type="EMBL" id="GAA3560055.1"/>
    </source>
</evidence>
<feature type="DNA-binding region" description="H-T-H motif" evidence="2">
    <location>
        <begin position="37"/>
        <end position="56"/>
    </location>
</feature>
<gene>
    <name evidence="5" type="ORF">GCM10022419_045830</name>
</gene>
<sequence>MRPHRLALRERNRLAAVQHIIDTAMDSFDERGYGEVTVEQIAAAAGVSPRTFYRYFGSKEGLFTTDPYATIGIDQMERHIDVNDLPATLQRITASIADPLCRRGAGGAAPGAVDRTPRPCPRTR</sequence>
<reference evidence="6" key="1">
    <citation type="journal article" date="2019" name="Int. J. Syst. Evol. Microbiol.">
        <title>The Global Catalogue of Microorganisms (GCM) 10K type strain sequencing project: providing services to taxonomists for standard genome sequencing and annotation.</title>
        <authorList>
            <consortium name="The Broad Institute Genomics Platform"/>
            <consortium name="The Broad Institute Genome Sequencing Center for Infectious Disease"/>
            <person name="Wu L."/>
            <person name="Ma J."/>
        </authorList>
    </citation>
    <scope>NUCLEOTIDE SEQUENCE [LARGE SCALE GENOMIC DNA]</scope>
    <source>
        <strain evidence="6">JCM 17326</strain>
    </source>
</reference>
<dbReference type="PROSITE" id="PS50977">
    <property type="entry name" value="HTH_TETR_2"/>
    <property type="match status" value="1"/>
</dbReference>
<feature type="domain" description="HTH tetR-type" evidence="4">
    <location>
        <begin position="14"/>
        <end position="74"/>
    </location>
</feature>
<feature type="region of interest" description="Disordered" evidence="3">
    <location>
        <begin position="104"/>
        <end position="124"/>
    </location>
</feature>